<dbReference type="SUPFAM" id="SSF53098">
    <property type="entry name" value="Ribonuclease H-like"/>
    <property type="match status" value="1"/>
</dbReference>
<dbReference type="GO" id="GO:0015074">
    <property type="term" value="P:DNA integration"/>
    <property type="evidence" value="ECO:0007669"/>
    <property type="project" value="InterPro"/>
</dbReference>
<dbReference type="PROSITE" id="PS50994">
    <property type="entry name" value="INTEGRASE"/>
    <property type="match status" value="1"/>
</dbReference>
<name>A0A2M7M1C4_9BACT</name>
<reference evidence="3" key="1">
    <citation type="submission" date="2017-09" db="EMBL/GenBank/DDBJ databases">
        <title>Depth-based differentiation of microbial function through sediment-hosted aquifers and enrichment of novel symbionts in the deep terrestrial subsurface.</title>
        <authorList>
            <person name="Probst A.J."/>
            <person name="Ladd B."/>
            <person name="Jarett J.K."/>
            <person name="Geller-Mcgrath D.E."/>
            <person name="Sieber C.M.K."/>
            <person name="Emerson J.B."/>
            <person name="Anantharaman K."/>
            <person name="Thomas B.C."/>
            <person name="Malmstrom R."/>
            <person name="Stieglmeier M."/>
            <person name="Klingl A."/>
            <person name="Woyke T."/>
            <person name="Ryan C.M."/>
            <person name="Banfield J.F."/>
        </authorList>
    </citation>
    <scope>NUCLEOTIDE SEQUENCE [LARGE SCALE GENOMIC DNA]</scope>
</reference>
<organism evidence="2 3">
    <name type="scientific">Candidatus Roizmanbacteria bacterium CG_4_10_14_3_um_filter_33_21</name>
    <dbReference type="NCBI Taxonomy" id="1974830"/>
    <lineage>
        <taxon>Bacteria</taxon>
        <taxon>Candidatus Roizmaniibacteriota</taxon>
    </lineage>
</organism>
<dbReference type="InterPro" id="IPR050900">
    <property type="entry name" value="Transposase_IS3/IS150/IS904"/>
</dbReference>
<dbReference type="PANTHER" id="PTHR46889">
    <property type="entry name" value="TRANSPOSASE INSF FOR INSERTION SEQUENCE IS3B-RELATED"/>
    <property type="match status" value="1"/>
</dbReference>
<accession>A0A2M7M1C4</accession>
<dbReference type="Pfam" id="PF13683">
    <property type="entry name" value="rve_3"/>
    <property type="match status" value="1"/>
</dbReference>
<evidence type="ECO:0000313" key="3">
    <source>
        <dbReference type="Proteomes" id="UP000229708"/>
    </source>
</evidence>
<dbReference type="GO" id="GO:0003676">
    <property type="term" value="F:nucleic acid binding"/>
    <property type="evidence" value="ECO:0007669"/>
    <property type="project" value="InterPro"/>
</dbReference>
<dbReference type="EMBL" id="PFJI01000003">
    <property type="protein sequence ID" value="PIX74639.1"/>
    <property type="molecule type" value="Genomic_DNA"/>
</dbReference>
<gene>
    <name evidence="2" type="ORF">COZ39_00055</name>
</gene>
<dbReference type="Proteomes" id="UP000229708">
    <property type="component" value="Unassembled WGS sequence"/>
</dbReference>
<dbReference type="InterPro" id="IPR001584">
    <property type="entry name" value="Integrase_cat-core"/>
</dbReference>
<comment type="caution">
    <text evidence="2">The sequence shown here is derived from an EMBL/GenBank/DDBJ whole genome shotgun (WGS) entry which is preliminary data.</text>
</comment>
<evidence type="ECO:0000259" key="1">
    <source>
        <dbReference type="PROSITE" id="PS50994"/>
    </source>
</evidence>
<feature type="non-terminal residue" evidence="2">
    <location>
        <position position="362"/>
    </location>
</feature>
<evidence type="ECO:0000313" key="2">
    <source>
        <dbReference type="EMBL" id="PIX74639.1"/>
    </source>
</evidence>
<dbReference type="Gene3D" id="3.30.420.10">
    <property type="entry name" value="Ribonuclease H-like superfamily/Ribonuclease H"/>
    <property type="match status" value="1"/>
</dbReference>
<sequence>MSSGKLSNAGSYSITYNLPYSFYKFVKAYPMGEISSTAQLRLGAIEFFYQIRNVSVVCKSFKISRKSFYKWRLRYEVSGKRLSSLENISKAPKTKRETVLDFKTELDIKHIREKYIRLGKVKLQKLFKDEYGCYVSQNHISYVIQKYNLYFDPVTAKRIRSKKIKGRGHKKLRINEVNPNDYLSPTKPFFFTTDSIVLYLPYGIKRYIITAVEHEKKIAYARSYNSKSSLSAFDFLMRLSVLVDGKIAAILSDNGSEFAKYFEEACKRLNIIHIYSRVHTPKDNPVCERFNRTLQEEFMETDEYFEPYLTESNLVRANERLTEWLIFYNFKRPHQTLDYRSPFEYYHYKFFEKQKLSPMYPT</sequence>
<proteinExistence type="predicted"/>
<dbReference type="AlphaFoldDB" id="A0A2M7M1C4"/>
<feature type="domain" description="Integrase catalytic" evidence="1">
    <location>
        <begin position="184"/>
        <end position="350"/>
    </location>
</feature>
<dbReference type="InterPro" id="IPR012337">
    <property type="entry name" value="RNaseH-like_sf"/>
</dbReference>
<dbReference type="InterPro" id="IPR036397">
    <property type="entry name" value="RNaseH_sf"/>
</dbReference>
<protein>
    <recommendedName>
        <fullName evidence="1">Integrase catalytic domain-containing protein</fullName>
    </recommendedName>
</protein>
<dbReference type="PANTHER" id="PTHR46889:SF4">
    <property type="entry name" value="TRANSPOSASE INSO FOR INSERTION SEQUENCE ELEMENT IS911B-RELATED"/>
    <property type="match status" value="1"/>
</dbReference>